<dbReference type="Pfam" id="PF08346">
    <property type="entry name" value="AntA"/>
    <property type="match status" value="1"/>
</dbReference>
<gene>
    <name evidence="3" type="ORF">ABK905_00560</name>
</gene>
<dbReference type="AlphaFoldDB" id="A0AAU7QCI5"/>
<reference evidence="3" key="1">
    <citation type="submission" date="2024-06" db="EMBL/GenBank/DDBJ databases">
        <authorList>
            <person name="Coelho C."/>
            <person name="Bento M."/>
            <person name="Garcia E."/>
            <person name="Camelo A."/>
            <person name="Brandao I."/>
            <person name="Espirito Santo C."/>
            <person name="Trovao J."/>
            <person name="Verissimo A."/>
            <person name="Costa J."/>
            <person name="Tiago I."/>
        </authorList>
    </citation>
    <scope>NUCLEOTIDE SEQUENCE</scope>
    <source>
        <strain evidence="3">KWT182</strain>
    </source>
</reference>
<name>A0AAU7QCI5_9GAMM</name>
<evidence type="ECO:0000256" key="1">
    <source>
        <dbReference type="SAM" id="MobiDB-lite"/>
    </source>
</evidence>
<organism evidence="3">
    <name type="scientific">Acerihabitans sp. KWT182</name>
    <dbReference type="NCBI Taxonomy" id="3157919"/>
    <lineage>
        <taxon>Bacteria</taxon>
        <taxon>Pseudomonadati</taxon>
        <taxon>Pseudomonadota</taxon>
        <taxon>Gammaproteobacteria</taxon>
        <taxon>Enterobacterales</taxon>
        <taxon>Pectobacteriaceae</taxon>
        <taxon>Acerihabitans</taxon>
    </lineage>
</organism>
<evidence type="ECO:0000259" key="2">
    <source>
        <dbReference type="Pfam" id="PF08346"/>
    </source>
</evidence>
<dbReference type="EMBL" id="CP157947">
    <property type="protein sequence ID" value="XBS69916.1"/>
    <property type="molecule type" value="Genomic_DNA"/>
</dbReference>
<proteinExistence type="predicted"/>
<protein>
    <submittedName>
        <fullName evidence="3">AntA/AntB antirepressor family protein</fullName>
    </submittedName>
</protein>
<feature type="region of interest" description="Disordered" evidence="1">
    <location>
        <begin position="1"/>
        <end position="23"/>
    </location>
</feature>
<feature type="domain" description="AntA/AntB antirepressor" evidence="2">
    <location>
        <begin position="48"/>
        <end position="132"/>
    </location>
</feature>
<accession>A0AAU7QCI5</accession>
<dbReference type="InterPro" id="IPR013557">
    <property type="entry name" value="AntA/B_antirep"/>
</dbReference>
<evidence type="ECO:0000313" key="3">
    <source>
        <dbReference type="EMBL" id="XBS69916.1"/>
    </source>
</evidence>
<sequence>MKMKNMPDSGQGQTHPMADQGDIPSNDFAAIVPVVSGQIGGRETNIASAKALHKALGVGRVFASWIKGRIDEYGFVEGVDFVTFDSLVSVNQSAESDQLTPGRVFNPKRGRPEKDYWLAIGMGKELSMLENNEQGRAVRRYFIQCEEALQRSAPEVAARFHRQLKARVEAANHFPQMCASLEAARAEQGKETQQHHYTNESNMLARIVLGGLTAKQWAKLNGIQGEPRDGLNAVQLEYLGYLESTNITLIDMGMDYYQRKAELTRLSQRWLTKRLEARHA</sequence>